<evidence type="ECO:0000313" key="2">
    <source>
        <dbReference type="EMBL" id="KAK7075313.1"/>
    </source>
</evidence>
<comment type="caution">
    <text evidence="2">The sequence shown here is derived from an EMBL/GenBank/DDBJ whole genome shotgun (WGS) entry which is preliminary data.</text>
</comment>
<feature type="domain" description="PKD/REJ-like" evidence="1">
    <location>
        <begin position="2"/>
        <end position="114"/>
    </location>
</feature>
<organism evidence="2 3">
    <name type="scientific">Halocaridina rubra</name>
    <name type="common">Hawaiian red shrimp</name>
    <dbReference type="NCBI Taxonomy" id="373956"/>
    <lineage>
        <taxon>Eukaryota</taxon>
        <taxon>Metazoa</taxon>
        <taxon>Ecdysozoa</taxon>
        <taxon>Arthropoda</taxon>
        <taxon>Crustacea</taxon>
        <taxon>Multicrustacea</taxon>
        <taxon>Malacostraca</taxon>
        <taxon>Eumalacostraca</taxon>
        <taxon>Eucarida</taxon>
        <taxon>Decapoda</taxon>
        <taxon>Pleocyemata</taxon>
        <taxon>Caridea</taxon>
        <taxon>Atyoidea</taxon>
        <taxon>Atyidae</taxon>
        <taxon>Halocaridina</taxon>
    </lineage>
</organism>
<dbReference type="EMBL" id="JAXCGZ010011325">
    <property type="protein sequence ID" value="KAK7075313.1"/>
    <property type="molecule type" value="Genomic_DNA"/>
</dbReference>
<proteinExistence type="predicted"/>
<dbReference type="AlphaFoldDB" id="A0AAN8X7B0"/>
<name>A0AAN8X7B0_HALRR</name>
<sequence length="150" mass="16278">MKVNKRPIDGNCTVTEPTTRLALVDIYKIECRNWVDPENKGISLYSVYIVSTVDGVKTPLLDIKFNPTVPHITDLILPPGIFDVMVHIVDKMEAYTVYTAKTGMEVLMPTQEQVEAANVDGKIAALSGAGNTALLTMVIAAQASVSAEEL</sequence>
<evidence type="ECO:0000313" key="3">
    <source>
        <dbReference type="Proteomes" id="UP001381693"/>
    </source>
</evidence>
<protein>
    <recommendedName>
        <fullName evidence="1">PKD/REJ-like domain-containing protein</fullName>
    </recommendedName>
</protein>
<reference evidence="2 3" key="1">
    <citation type="submission" date="2023-11" db="EMBL/GenBank/DDBJ databases">
        <title>Halocaridina rubra genome assembly.</title>
        <authorList>
            <person name="Smith C."/>
        </authorList>
    </citation>
    <scope>NUCLEOTIDE SEQUENCE [LARGE SCALE GENOMIC DNA]</scope>
    <source>
        <strain evidence="2">EP-1</strain>
        <tissue evidence="2">Whole</tissue>
    </source>
</reference>
<dbReference type="InterPro" id="IPR002859">
    <property type="entry name" value="PKD/REJ-like"/>
</dbReference>
<evidence type="ECO:0000259" key="1">
    <source>
        <dbReference type="Pfam" id="PF02010"/>
    </source>
</evidence>
<keyword evidence="3" id="KW-1185">Reference proteome</keyword>
<dbReference type="Pfam" id="PF02010">
    <property type="entry name" value="REJ"/>
    <property type="match status" value="1"/>
</dbReference>
<dbReference type="Proteomes" id="UP001381693">
    <property type="component" value="Unassembled WGS sequence"/>
</dbReference>
<accession>A0AAN8X7B0</accession>
<gene>
    <name evidence="2" type="ORF">SK128_002077</name>
</gene>